<dbReference type="InterPro" id="IPR011990">
    <property type="entry name" value="TPR-like_helical_dom_sf"/>
</dbReference>
<dbReference type="EMBL" id="AAWS01000040">
    <property type="protein sequence ID" value="EAY25960.1"/>
    <property type="molecule type" value="Genomic_DNA"/>
</dbReference>
<name>A1ZUE1_MICM2</name>
<reference evidence="6 7" key="1">
    <citation type="submission" date="2007-01" db="EMBL/GenBank/DDBJ databases">
        <authorList>
            <person name="Haygood M."/>
            <person name="Podell S."/>
            <person name="Anderson C."/>
            <person name="Hopkinson B."/>
            <person name="Roe K."/>
            <person name="Barbeau K."/>
            <person name="Gaasterland T."/>
            <person name="Ferriera S."/>
            <person name="Johnson J."/>
            <person name="Kravitz S."/>
            <person name="Beeson K."/>
            <person name="Sutton G."/>
            <person name="Rogers Y.-H."/>
            <person name="Friedman R."/>
            <person name="Frazier M."/>
            <person name="Venter J.C."/>
        </authorList>
    </citation>
    <scope>NUCLEOTIDE SEQUENCE [LARGE SCALE GENOMIC DNA]</scope>
    <source>
        <strain evidence="6 7">ATCC 23134</strain>
    </source>
</reference>
<dbReference type="AlphaFoldDB" id="A1ZUE1"/>
<evidence type="ECO:0000256" key="4">
    <source>
        <dbReference type="SAM" id="Coils"/>
    </source>
</evidence>
<dbReference type="PANTHER" id="PTHR44858:SF1">
    <property type="entry name" value="UDP-N-ACETYLGLUCOSAMINE--PEPTIDE N-ACETYLGLUCOSAMINYLTRANSFERASE SPINDLY-RELATED"/>
    <property type="match status" value="1"/>
</dbReference>
<gene>
    <name evidence="6" type="ORF">M23134_07109</name>
</gene>
<dbReference type="OrthoDB" id="739506at2"/>
<evidence type="ECO:0000256" key="1">
    <source>
        <dbReference type="ARBA" id="ARBA00022737"/>
    </source>
</evidence>
<dbReference type="Gene3D" id="1.25.40.10">
    <property type="entry name" value="Tetratricopeptide repeat domain"/>
    <property type="match status" value="2"/>
</dbReference>
<proteinExistence type="predicted"/>
<feature type="chain" id="PRO_5002641931" evidence="5">
    <location>
        <begin position="22"/>
        <end position="417"/>
    </location>
</feature>
<evidence type="ECO:0000256" key="3">
    <source>
        <dbReference type="PROSITE-ProRule" id="PRU00339"/>
    </source>
</evidence>
<evidence type="ECO:0000256" key="5">
    <source>
        <dbReference type="SAM" id="SignalP"/>
    </source>
</evidence>
<accession>A1ZUE1</accession>
<feature type="coiled-coil region" evidence="4">
    <location>
        <begin position="193"/>
        <end position="220"/>
    </location>
</feature>
<evidence type="ECO:0000256" key="2">
    <source>
        <dbReference type="ARBA" id="ARBA00022803"/>
    </source>
</evidence>
<keyword evidence="1" id="KW-0677">Repeat</keyword>
<keyword evidence="5" id="KW-0732">Signal</keyword>
<dbReference type="InterPro" id="IPR019734">
    <property type="entry name" value="TPR_rpt"/>
</dbReference>
<dbReference type="eggNOG" id="COG0457">
    <property type="taxonomic scope" value="Bacteria"/>
</dbReference>
<protein>
    <submittedName>
        <fullName evidence="6">Tetratricopeptide repeat domain protein</fullName>
    </submittedName>
</protein>
<dbReference type="Pfam" id="PF14559">
    <property type="entry name" value="TPR_19"/>
    <property type="match status" value="1"/>
</dbReference>
<keyword evidence="7" id="KW-1185">Reference proteome</keyword>
<dbReference type="SUPFAM" id="SSF48452">
    <property type="entry name" value="TPR-like"/>
    <property type="match status" value="2"/>
</dbReference>
<dbReference type="Proteomes" id="UP000004095">
    <property type="component" value="Unassembled WGS sequence"/>
</dbReference>
<dbReference type="PANTHER" id="PTHR44858">
    <property type="entry name" value="TETRATRICOPEPTIDE REPEAT PROTEIN 6"/>
    <property type="match status" value="1"/>
</dbReference>
<dbReference type="InterPro" id="IPR050498">
    <property type="entry name" value="Ycf3"/>
</dbReference>
<sequence length="417" mass="47309">MKKIVYVSLLLSLVAAFPLRAQLSSAIANYNSNKFDKAKEKIDACLESEKLKGKSKMWYYRGQVYTAIAQNPAKIFGALKAANPDAIFVAYEAFNKALELEPKKRGYYKDAAKALKTNLHPTAINQGVEMYRAKKYDASVKAFELAQKTNDQSLLPFVYGGDVAREAKNKEKYEAALRGIIKFEPSAFEALLKKEELAKLQDAEAKKVRLTKEKANYYAALVFHLRETKQYEEGVKVVEEGVKLAPNHENLRALQVELYVKTNKLDDAIKNLESAIDKNPKDVGNYVNLGIIYDKAGKTDKAEATYERCLKVDSENYKANFNLAVLQFNKAAKILTEIDKLTLPEYNKRGKKMEQEAVVAFKKALPYFEKLKTKKSDDMSVLRPLGKIYNFLSRKSKTDKKMYTTKYKEIEKAISGE</sequence>
<keyword evidence="2 3" id="KW-0802">TPR repeat</keyword>
<dbReference type="RefSeq" id="WP_002701735.1">
    <property type="nucleotide sequence ID" value="NZ_AAWS01000040.1"/>
</dbReference>
<evidence type="ECO:0000313" key="7">
    <source>
        <dbReference type="Proteomes" id="UP000004095"/>
    </source>
</evidence>
<feature type="signal peptide" evidence="5">
    <location>
        <begin position="1"/>
        <end position="21"/>
    </location>
</feature>
<comment type="caution">
    <text evidence="6">The sequence shown here is derived from an EMBL/GenBank/DDBJ whole genome shotgun (WGS) entry which is preliminary data.</text>
</comment>
<organism evidence="6 7">
    <name type="scientific">Microscilla marina ATCC 23134</name>
    <dbReference type="NCBI Taxonomy" id="313606"/>
    <lineage>
        <taxon>Bacteria</taxon>
        <taxon>Pseudomonadati</taxon>
        <taxon>Bacteroidota</taxon>
        <taxon>Cytophagia</taxon>
        <taxon>Cytophagales</taxon>
        <taxon>Microscillaceae</taxon>
        <taxon>Microscilla</taxon>
    </lineage>
</organism>
<feature type="repeat" description="TPR" evidence="3">
    <location>
        <begin position="283"/>
        <end position="316"/>
    </location>
</feature>
<dbReference type="SMART" id="SM00028">
    <property type="entry name" value="TPR"/>
    <property type="match status" value="4"/>
</dbReference>
<keyword evidence="4" id="KW-0175">Coiled coil</keyword>
<evidence type="ECO:0000313" key="6">
    <source>
        <dbReference type="EMBL" id="EAY25960.1"/>
    </source>
</evidence>
<dbReference type="PROSITE" id="PS50005">
    <property type="entry name" value="TPR"/>
    <property type="match status" value="1"/>
</dbReference>